<keyword evidence="3 5" id="KW-1133">Transmembrane helix</keyword>
<protein>
    <submittedName>
        <fullName evidence="7">Phosphatase PAP2 family protein</fullName>
    </submittedName>
</protein>
<reference evidence="7" key="1">
    <citation type="submission" date="2019-03" db="EMBL/GenBank/DDBJ databases">
        <title>Lake Tanganyika Metagenome-Assembled Genomes (MAGs).</title>
        <authorList>
            <person name="Tran P."/>
        </authorList>
    </citation>
    <scope>NUCLEOTIDE SEQUENCE</scope>
    <source>
        <strain evidence="7">K_DeepCast_65m_m2_066</strain>
    </source>
</reference>
<feature type="transmembrane region" description="Helical" evidence="5">
    <location>
        <begin position="104"/>
        <end position="122"/>
    </location>
</feature>
<dbReference type="Gene3D" id="1.20.144.10">
    <property type="entry name" value="Phosphatidic acid phosphatase type 2/haloperoxidase"/>
    <property type="match status" value="1"/>
</dbReference>
<feature type="transmembrane region" description="Helical" evidence="5">
    <location>
        <begin position="188"/>
        <end position="209"/>
    </location>
</feature>
<comment type="caution">
    <text evidence="7">The sequence shown here is derived from an EMBL/GenBank/DDBJ whole genome shotgun (WGS) entry which is preliminary data.</text>
</comment>
<sequence length="335" mass="37851">MAPASLCRRAVMTIFGLILAKPEKHRMPAVDAVCPVKPLSRIAASDVITCGYLVIIGVLATVFAERIPQWWWYPVMHAVLVLGLSVFLWKLPPAPRGWMLFVRWWYPAFLIPPIFSELPYLVHPVNPHDMDAQLTAVDFALFGVHPTLWLEAITVPWLTESMQLAYMTFYFLPFVLCVPLYRRRRLLAFRVALCALLLTYYASYLLYFVTPARGPRFYLASLQTLPLTGVWLTAPLQAGLDVLEGVQRDAFPSGHTAIACVVLALAMRYQRRQVPVLLVVVASLVMSTVYLRYHYVIDVIAGGLLAVLCLGVTYCLYREPETRYTALALSTQRSK</sequence>
<evidence type="ECO:0000259" key="6">
    <source>
        <dbReference type="SMART" id="SM00014"/>
    </source>
</evidence>
<feature type="transmembrane region" description="Helical" evidence="5">
    <location>
        <begin position="70"/>
        <end position="89"/>
    </location>
</feature>
<proteinExistence type="predicted"/>
<dbReference type="SMART" id="SM00014">
    <property type="entry name" value="acidPPc"/>
    <property type="match status" value="1"/>
</dbReference>
<dbReference type="InterPro" id="IPR036938">
    <property type="entry name" value="PAP2/HPO_sf"/>
</dbReference>
<keyword evidence="2 5" id="KW-0812">Transmembrane</keyword>
<evidence type="ECO:0000313" key="8">
    <source>
        <dbReference type="Proteomes" id="UP000712673"/>
    </source>
</evidence>
<dbReference type="GO" id="GO:0016020">
    <property type="term" value="C:membrane"/>
    <property type="evidence" value="ECO:0007669"/>
    <property type="project" value="UniProtKB-SubCell"/>
</dbReference>
<name>A0A937VWW9_UNCTE</name>
<feature type="domain" description="Phosphatidic acid phosphatase type 2/haloperoxidase" evidence="6">
    <location>
        <begin position="191"/>
        <end position="314"/>
    </location>
</feature>
<dbReference type="InterPro" id="IPR052185">
    <property type="entry name" value="IPC_Synthase-Related"/>
</dbReference>
<evidence type="ECO:0000256" key="4">
    <source>
        <dbReference type="ARBA" id="ARBA00023136"/>
    </source>
</evidence>
<evidence type="ECO:0000256" key="2">
    <source>
        <dbReference type="ARBA" id="ARBA00022692"/>
    </source>
</evidence>
<dbReference type="InterPro" id="IPR000326">
    <property type="entry name" value="PAP2/HPO"/>
</dbReference>
<dbReference type="PANTHER" id="PTHR31310:SF7">
    <property type="entry name" value="PA-PHOSPHATASE RELATED-FAMILY PROTEIN DDB_G0268928"/>
    <property type="match status" value="1"/>
</dbReference>
<comment type="subcellular location">
    <subcellularLocation>
        <location evidence="1">Membrane</location>
        <topology evidence="1">Multi-pass membrane protein</topology>
    </subcellularLocation>
</comment>
<feature type="transmembrane region" description="Helical" evidence="5">
    <location>
        <begin position="299"/>
        <end position="317"/>
    </location>
</feature>
<evidence type="ECO:0000256" key="3">
    <source>
        <dbReference type="ARBA" id="ARBA00022989"/>
    </source>
</evidence>
<dbReference type="Proteomes" id="UP000712673">
    <property type="component" value="Unassembled WGS sequence"/>
</dbReference>
<dbReference type="Pfam" id="PF14378">
    <property type="entry name" value="PAP2_3"/>
    <property type="match status" value="1"/>
</dbReference>
<feature type="transmembrane region" description="Helical" evidence="5">
    <location>
        <begin position="274"/>
        <end position="293"/>
    </location>
</feature>
<dbReference type="InterPro" id="IPR026841">
    <property type="entry name" value="Aur1/Ipt1"/>
</dbReference>
<feature type="transmembrane region" description="Helical" evidence="5">
    <location>
        <begin position="164"/>
        <end position="181"/>
    </location>
</feature>
<dbReference type="SUPFAM" id="SSF48317">
    <property type="entry name" value="Acid phosphatase/Vanadium-dependent haloperoxidase"/>
    <property type="match status" value="1"/>
</dbReference>
<gene>
    <name evidence="7" type="ORF">FJZ47_01825</name>
</gene>
<dbReference type="EMBL" id="VGLS01000028">
    <property type="protein sequence ID" value="MBM3222531.1"/>
    <property type="molecule type" value="Genomic_DNA"/>
</dbReference>
<dbReference type="AlphaFoldDB" id="A0A937VWW9"/>
<organism evidence="7 8">
    <name type="scientific">Tectimicrobiota bacterium</name>
    <dbReference type="NCBI Taxonomy" id="2528274"/>
    <lineage>
        <taxon>Bacteria</taxon>
        <taxon>Pseudomonadati</taxon>
        <taxon>Nitrospinota/Tectimicrobiota group</taxon>
        <taxon>Candidatus Tectimicrobiota</taxon>
    </lineage>
</organism>
<feature type="transmembrane region" description="Helical" evidence="5">
    <location>
        <begin position="250"/>
        <end position="267"/>
    </location>
</feature>
<evidence type="ECO:0000313" key="7">
    <source>
        <dbReference type="EMBL" id="MBM3222531.1"/>
    </source>
</evidence>
<evidence type="ECO:0000256" key="1">
    <source>
        <dbReference type="ARBA" id="ARBA00004141"/>
    </source>
</evidence>
<evidence type="ECO:0000256" key="5">
    <source>
        <dbReference type="SAM" id="Phobius"/>
    </source>
</evidence>
<dbReference type="PANTHER" id="PTHR31310">
    <property type="match status" value="1"/>
</dbReference>
<keyword evidence="4 5" id="KW-0472">Membrane</keyword>
<feature type="transmembrane region" description="Helical" evidence="5">
    <location>
        <begin position="42"/>
        <end position="63"/>
    </location>
</feature>
<accession>A0A937VWW9</accession>